<accession>A0ABN8J2E6</accession>
<gene>
    <name evidence="1" type="ORF">IPOD504_LOCUS15605</name>
</gene>
<sequence>MVGYYDANRRRVASCVNRSPPGKLPKGHGVGLDQCRPATHSAPRTLSDAAKCFRHSLAPHGDRVRICERNTPPSNECGTQLFRRWKTSIRNLKGVTSHHGSIEATKCNDKQKGTNLICSLDSARLPGGALSPKLPEYIKEGPPYLNSSRAKLRLKARTLLVGRVTPLSRHRQTRLFGRTFKLKLSEAAQARRLSPKLVQALIAND</sequence>
<feature type="non-terminal residue" evidence="1">
    <location>
        <position position="205"/>
    </location>
</feature>
<name>A0ABN8J2E6_9NEOP</name>
<evidence type="ECO:0000313" key="1">
    <source>
        <dbReference type="EMBL" id="CAH2073363.1"/>
    </source>
</evidence>
<dbReference type="Proteomes" id="UP000837857">
    <property type="component" value="Chromosome 7"/>
</dbReference>
<protein>
    <submittedName>
        <fullName evidence="1">Uncharacterized protein</fullName>
    </submittedName>
</protein>
<dbReference type="EMBL" id="OW152819">
    <property type="protein sequence ID" value="CAH2073363.1"/>
    <property type="molecule type" value="Genomic_DNA"/>
</dbReference>
<evidence type="ECO:0000313" key="2">
    <source>
        <dbReference type="Proteomes" id="UP000837857"/>
    </source>
</evidence>
<organism evidence="1 2">
    <name type="scientific">Iphiclides podalirius</name>
    <name type="common">scarce swallowtail</name>
    <dbReference type="NCBI Taxonomy" id="110791"/>
    <lineage>
        <taxon>Eukaryota</taxon>
        <taxon>Metazoa</taxon>
        <taxon>Ecdysozoa</taxon>
        <taxon>Arthropoda</taxon>
        <taxon>Hexapoda</taxon>
        <taxon>Insecta</taxon>
        <taxon>Pterygota</taxon>
        <taxon>Neoptera</taxon>
        <taxon>Endopterygota</taxon>
        <taxon>Lepidoptera</taxon>
        <taxon>Glossata</taxon>
        <taxon>Ditrysia</taxon>
        <taxon>Papilionoidea</taxon>
        <taxon>Papilionidae</taxon>
        <taxon>Papilioninae</taxon>
        <taxon>Iphiclides</taxon>
    </lineage>
</organism>
<keyword evidence="2" id="KW-1185">Reference proteome</keyword>
<proteinExistence type="predicted"/>
<reference evidence="1" key="1">
    <citation type="submission" date="2022-03" db="EMBL/GenBank/DDBJ databases">
        <authorList>
            <person name="Martin H S."/>
        </authorList>
    </citation>
    <scope>NUCLEOTIDE SEQUENCE</scope>
</reference>